<dbReference type="PANTHER" id="PTHR48182">
    <property type="entry name" value="PROTEIN SERAC1"/>
    <property type="match status" value="1"/>
</dbReference>
<feature type="compositionally biased region" description="Low complexity" evidence="8">
    <location>
        <begin position="427"/>
        <end position="445"/>
    </location>
</feature>
<keyword evidence="11" id="KW-1185">Reference proteome</keyword>
<dbReference type="InterPro" id="IPR019734">
    <property type="entry name" value="TPR_rpt"/>
</dbReference>
<dbReference type="InterPro" id="IPR007751">
    <property type="entry name" value="DUF676_lipase-like"/>
</dbReference>
<keyword evidence="6" id="KW-0496">Mitochondrion</keyword>
<dbReference type="Proteomes" id="UP000245910">
    <property type="component" value="Chromosome II"/>
</dbReference>
<keyword evidence="5" id="KW-0256">Endoplasmic reticulum</keyword>
<dbReference type="GO" id="GO:0005739">
    <property type="term" value="C:mitochondrion"/>
    <property type="evidence" value="ECO:0007669"/>
    <property type="project" value="UniProtKB-SubCell"/>
</dbReference>
<dbReference type="EMBL" id="LN649230">
    <property type="protein sequence ID" value="CEI63335.1"/>
    <property type="molecule type" value="Genomic_DNA"/>
</dbReference>
<dbReference type="InterPro" id="IPR052374">
    <property type="entry name" value="SERAC1"/>
</dbReference>
<evidence type="ECO:0000256" key="4">
    <source>
        <dbReference type="ARBA" id="ARBA00007920"/>
    </source>
</evidence>
<evidence type="ECO:0000313" key="11">
    <source>
        <dbReference type="Proteomes" id="UP000245910"/>
    </source>
</evidence>
<accession>A0A2L2TTE8</accession>
<feature type="compositionally biased region" description="Basic and acidic residues" evidence="8">
    <location>
        <begin position="1082"/>
        <end position="1102"/>
    </location>
</feature>
<dbReference type="Gene3D" id="3.40.50.1820">
    <property type="entry name" value="alpha/beta hydrolase"/>
    <property type="match status" value="1"/>
</dbReference>
<dbReference type="Gene3D" id="1.25.40.10">
    <property type="entry name" value="Tetratricopeptide repeat domain"/>
    <property type="match status" value="3"/>
</dbReference>
<protein>
    <recommendedName>
        <fullName evidence="9">DUF676 domain-containing protein</fullName>
    </recommendedName>
</protein>
<comment type="subcellular location">
    <subcellularLocation>
        <location evidence="2">Endoplasmic reticulum</location>
    </subcellularLocation>
    <subcellularLocation>
        <location evidence="3">Membrane</location>
    </subcellularLocation>
    <subcellularLocation>
        <location evidence="1">Mitochondrion</location>
    </subcellularLocation>
</comment>
<dbReference type="SMART" id="SM00028">
    <property type="entry name" value="TPR"/>
    <property type="match status" value="5"/>
</dbReference>
<name>A0A2L2TTE8_9HYPO</name>
<proteinExistence type="inferred from homology"/>
<evidence type="ECO:0000256" key="8">
    <source>
        <dbReference type="SAM" id="MobiDB-lite"/>
    </source>
</evidence>
<evidence type="ECO:0000256" key="5">
    <source>
        <dbReference type="ARBA" id="ARBA00022824"/>
    </source>
</evidence>
<organism evidence="10 11">
    <name type="scientific">Fusarium venenatum</name>
    <dbReference type="NCBI Taxonomy" id="56646"/>
    <lineage>
        <taxon>Eukaryota</taxon>
        <taxon>Fungi</taxon>
        <taxon>Dikarya</taxon>
        <taxon>Ascomycota</taxon>
        <taxon>Pezizomycotina</taxon>
        <taxon>Sordariomycetes</taxon>
        <taxon>Hypocreomycetidae</taxon>
        <taxon>Hypocreales</taxon>
        <taxon>Nectriaceae</taxon>
        <taxon>Fusarium</taxon>
    </lineage>
</organism>
<evidence type="ECO:0000256" key="2">
    <source>
        <dbReference type="ARBA" id="ARBA00004240"/>
    </source>
</evidence>
<dbReference type="GO" id="GO:0005783">
    <property type="term" value="C:endoplasmic reticulum"/>
    <property type="evidence" value="ECO:0007669"/>
    <property type="project" value="UniProtKB-SubCell"/>
</dbReference>
<dbReference type="InterPro" id="IPR029058">
    <property type="entry name" value="AB_hydrolase_fold"/>
</dbReference>
<dbReference type="InterPro" id="IPR011990">
    <property type="entry name" value="TPR-like_helical_dom_sf"/>
</dbReference>
<dbReference type="PANTHER" id="PTHR48182:SF2">
    <property type="entry name" value="PROTEIN SERAC1"/>
    <property type="match status" value="1"/>
</dbReference>
<evidence type="ECO:0000256" key="6">
    <source>
        <dbReference type="ARBA" id="ARBA00023128"/>
    </source>
</evidence>
<evidence type="ECO:0000256" key="3">
    <source>
        <dbReference type="ARBA" id="ARBA00004370"/>
    </source>
</evidence>
<comment type="similarity">
    <text evidence="4">Belongs to the putative lipase ROG1 family.</text>
</comment>
<dbReference type="SUPFAM" id="SSF53474">
    <property type="entry name" value="alpha/beta-Hydrolases"/>
    <property type="match status" value="1"/>
</dbReference>
<feature type="region of interest" description="Disordered" evidence="8">
    <location>
        <begin position="1078"/>
        <end position="1102"/>
    </location>
</feature>
<sequence>MSDTRIPRNKPICYRIENLKIEHRTPEQVKNLFHSDDKPHITVRLLAPSDTGFNDTDYTAIVDFHVQGEPRLDYHGYVLDKTFEGFTTLNEPKQPVAADIIAVTGLAGHAIGSWMNARGESFLLDYLPADLDGRARILTYGYESKLQGSRNISSLLDYSGTFMRRLMNLRKQQRLENRQIIFIGHSLGGLIIKQALSDSGPDVVRRLSVRAIIFFGTPHLGLNDNSLETLVRGQPNQHLINDLHPHSSTIASMRNRFDKVSRATKIYAFYETVHTPKVKDVNGQWSRVADDDALWVTKESACLHASDLSEAVQVNADHSQMVKLNRGQSGPYMDLLFFIQASLQSAPEVWTGQDSSDRFVGGYYDIGNHLQHPSSGTTQYPSGPVIDPMMPYLQSRASSIGPESGYHSQFEARGPRTHVPKPWQNQSPSPVTSPLHTTPPTTQTTNYGFESPNVPLLNSLTRQTSYLSLGDRSAHTHHSNPTGFPVHTREDYLRAIVGRFAQAQAPVQDIQGHIQELVSLLCAMGGHERLEEAEHYMLELLRMHEEVFGRVSQEALADMVVLAEIAEKWGKLSRAEGWHRKILNLATGTFGDRSETTLGYNLGLLKFLWRSEQSLEVKPLLRDLLKRMLGVQGPYSQSTVECQLLLAKVLGEEDEWSEAKDLLLKVLSSLETVTGCGKKIHCEALLQLVEAYCELEDNTEAERVARRALGMLQHSVLDDKDVQLQSLRARQLLACSLQGQDFYDQSIRVLEQLLDEIDQHDYPDMEKYDLTRPQILLSIGIQHYYESNLEGAETALKKALQSREYDTLGSNHDRFEVLYYSAKVLVEKENFKEAENLVQRSIALANAGNAEQSQISATILLAQVQKGLGETRLATSTLKNLLSRPRKETKASDLFEARHDLAKLHLDQKDFEEARSTLQALLQSQRSELPSDDSSISGTIVLLKKAEEALGISKPNDGLKAKSSDLTYTIPDRDYSTNSKSKTSYTLMDYLKAPLYDLSDSDSDDYIGYLSPTVNKTTGVYGKSAVGGSGATCDVENCNCGLPKSSINTPKPASKPEPTGKATASTCDIEGCNCSLPKSKTSKPESTGKPKPVSKESKSTCDIEGCKCGLPKSTVDKPKTTPKATTQTCDIKGCTCGLPPSSAATSSESKTPASAYNSYLPYDSDSSDDIDSPTGTSTITFVSLKSAREALKDIKVSLKCLGIKYTAEATDEPGQTFYNGYYNDEMLRLSSFTQTPSEVRLLVTLESENTVKDFQQDMQLFLAPLLLKRRMTSIFITRASSSQESADMIRDSLIISDSRINSTEGPPQARVFYCQLKLKKLLRATVKVDAMVTHQELLNNRNRVEVSFILLDGDTLAFEEAVDRVLSSVRQVLDEDVVD</sequence>
<dbReference type="Pfam" id="PF05057">
    <property type="entry name" value="DUF676"/>
    <property type="match status" value="1"/>
</dbReference>
<evidence type="ECO:0000313" key="10">
    <source>
        <dbReference type="EMBL" id="CEI63335.1"/>
    </source>
</evidence>
<evidence type="ECO:0000259" key="9">
    <source>
        <dbReference type="Pfam" id="PF05057"/>
    </source>
</evidence>
<dbReference type="SUPFAM" id="SSF48452">
    <property type="entry name" value="TPR-like"/>
    <property type="match status" value="2"/>
</dbReference>
<feature type="domain" description="DUF676" evidence="9">
    <location>
        <begin position="172"/>
        <end position="225"/>
    </location>
</feature>
<evidence type="ECO:0000256" key="1">
    <source>
        <dbReference type="ARBA" id="ARBA00004173"/>
    </source>
</evidence>
<feature type="region of interest" description="Disordered" evidence="8">
    <location>
        <begin position="398"/>
        <end position="454"/>
    </location>
</feature>
<dbReference type="GO" id="GO:0016020">
    <property type="term" value="C:membrane"/>
    <property type="evidence" value="ECO:0007669"/>
    <property type="project" value="UniProtKB-SubCell"/>
</dbReference>
<reference evidence="11" key="1">
    <citation type="submission" date="2014-10" db="EMBL/GenBank/DDBJ databases">
        <authorList>
            <person name="King R."/>
        </authorList>
    </citation>
    <scope>NUCLEOTIDE SEQUENCE [LARGE SCALE GENOMIC DNA]</scope>
    <source>
        <strain evidence="11">A3/5</strain>
    </source>
</reference>
<evidence type="ECO:0000256" key="7">
    <source>
        <dbReference type="ARBA" id="ARBA00023136"/>
    </source>
</evidence>
<keyword evidence="7" id="KW-0472">Membrane</keyword>